<proteinExistence type="predicted"/>
<evidence type="ECO:0000313" key="2">
    <source>
        <dbReference type="Proteomes" id="UP000824089"/>
    </source>
</evidence>
<comment type="caution">
    <text evidence="1">The sequence shown here is derived from an EMBL/GenBank/DDBJ whole genome shotgun (WGS) entry which is preliminary data.</text>
</comment>
<reference evidence="1" key="2">
    <citation type="journal article" date="2021" name="PeerJ">
        <title>Extensive microbial diversity within the chicken gut microbiome revealed by metagenomics and culture.</title>
        <authorList>
            <person name="Gilroy R."/>
            <person name="Ravi A."/>
            <person name="Getino M."/>
            <person name="Pursley I."/>
            <person name="Horton D.L."/>
            <person name="Alikhan N.F."/>
            <person name="Baker D."/>
            <person name="Gharbi K."/>
            <person name="Hall N."/>
            <person name="Watson M."/>
            <person name="Adriaenssens E.M."/>
            <person name="Foster-Nyarko E."/>
            <person name="Jarju S."/>
            <person name="Secka A."/>
            <person name="Antonio M."/>
            <person name="Oren A."/>
            <person name="Chaudhuri R.R."/>
            <person name="La Ragione R."/>
            <person name="Hildebrand F."/>
            <person name="Pallen M.J."/>
        </authorList>
    </citation>
    <scope>NUCLEOTIDE SEQUENCE</scope>
    <source>
        <strain evidence="1">CHK195-4489</strain>
    </source>
</reference>
<gene>
    <name evidence="1" type="ORF">IAD50_06415</name>
</gene>
<protein>
    <submittedName>
        <fullName evidence="1">Uncharacterized protein</fullName>
    </submittedName>
</protein>
<sequence length="66" mass="7619">MFHENTRVREILHLPGILPLVEKYTGKRLSMSTLKMGANLTLRTVGNHLHWTRAQLQEVIQELNAL</sequence>
<feature type="non-terminal residue" evidence="1">
    <location>
        <position position="66"/>
    </location>
</feature>
<organism evidence="1 2">
    <name type="scientific">Candidatus Egerieisoma faecipullorum</name>
    <dbReference type="NCBI Taxonomy" id="2840963"/>
    <lineage>
        <taxon>Bacteria</taxon>
        <taxon>Bacillati</taxon>
        <taxon>Bacillota</taxon>
        <taxon>Clostridia</taxon>
        <taxon>Eubacteriales</taxon>
        <taxon>Clostridiaceae</taxon>
        <taxon>Clostridiaceae incertae sedis</taxon>
        <taxon>Candidatus Egerieisoma</taxon>
    </lineage>
</organism>
<accession>A0A9D1IAF6</accession>
<dbReference type="AlphaFoldDB" id="A0A9D1IAF6"/>
<dbReference type="Proteomes" id="UP000824089">
    <property type="component" value="Unassembled WGS sequence"/>
</dbReference>
<evidence type="ECO:0000313" key="1">
    <source>
        <dbReference type="EMBL" id="HIU29910.1"/>
    </source>
</evidence>
<reference evidence="1" key="1">
    <citation type="submission" date="2020-10" db="EMBL/GenBank/DDBJ databases">
        <authorList>
            <person name="Gilroy R."/>
        </authorList>
    </citation>
    <scope>NUCLEOTIDE SEQUENCE</scope>
    <source>
        <strain evidence="1">CHK195-4489</strain>
    </source>
</reference>
<dbReference type="EMBL" id="DVMM01000133">
    <property type="protein sequence ID" value="HIU29910.1"/>
    <property type="molecule type" value="Genomic_DNA"/>
</dbReference>
<name>A0A9D1IAF6_9CLOT</name>